<dbReference type="Gene3D" id="2.40.50.100">
    <property type="match status" value="1"/>
</dbReference>
<evidence type="ECO:0000256" key="2">
    <source>
        <dbReference type="SAM" id="Coils"/>
    </source>
</evidence>
<dbReference type="PANTHER" id="PTHR30469:SF38">
    <property type="entry name" value="HLYD FAMILY SECRETION PROTEIN"/>
    <property type="match status" value="1"/>
</dbReference>
<reference evidence="6 7" key="1">
    <citation type="journal article" date="2008" name="PLoS ONE">
        <title>Genome sequence of Brucella abortus vaccine strain S19 compared to virulent strains yields candidate virulence genes.</title>
        <authorList>
            <person name="Crasta O.R."/>
            <person name="Folkerts O."/>
            <person name="Fei Z."/>
            <person name="Mane S.P."/>
            <person name="Evans C."/>
            <person name="Martino-Catt S."/>
            <person name="Bricker B."/>
            <person name="Yu G."/>
            <person name="Du L."/>
            <person name="Sobral B.W."/>
        </authorList>
    </citation>
    <scope>NUCLEOTIDE SEQUENCE [LARGE SCALE GENOMIC DNA]</scope>
    <source>
        <strain evidence="6 7">S19</strain>
    </source>
</reference>
<evidence type="ECO:0000259" key="5">
    <source>
        <dbReference type="Pfam" id="PF25954"/>
    </source>
</evidence>
<feature type="domain" description="Multidrug resistance protein MdtA-like barrel-sandwich hybrid" evidence="4">
    <location>
        <begin position="86"/>
        <end position="224"/>
    </location>
</feature>
<evidence type="ECO:0000313" key="6">
    <source>
        <dbReference type="EMBL" id="ACD73813.1"/>
    </source>
</evidence>
<gene>
    <name evidence="6" type="ordered locus">BAbS19_II03020</name>
</gene>
<dbReference type="NCBIfam" id="TIGR01730">
    <property type="entry name" value="RND_mfp"/>
    <property type="match status" value="1"/>
</dbReference>
<dbReference type="GO" id="GO:1990281">
    <property type="term" value="C:efflux pump complex"/>
    <property type="evidence" value="ECO:0007669"/>
    <property type="project" value="TreeGrafter"/>
</dbReference>
<dbReference type="InterPro" id="IPR006143">
    <property type="entry name" value="RND_pump_MFP"/>
</dbReference>
<dbReference type="InterPro" id="IPR058625">
    <property type="entry name" value="MdtA-like_BSH"/>
</dbReference>
<dbReference type="Pfam" id="PF25954">
    <property type="entry name" value="Beta-barrel_RND_2"/>
    <property type="match status" value="1"/>
</dbReference>
<dbReference type="Proteomes" id="UP000002565">
    <property type="component" value="Chromosome 2"/>
</dbReference>
<name>A0A0F6AU11_BRUA1</name>
<dbReference type="RefSeq" id="WP_002970554.1">
    <property type="nucleotide sequence ID" value="NC_010740.1"/>
</dbReference>
<dbReference type="SUPFAM" id="SSF111369">
    <property type="entry name" value="HlyD-like secretion proteins"/>
    <property type="match status" value="1"/>
</dbReference>
<comment type="similarity">
    <text evidence="1">Belongs to the membrane fusion protein (MFP) (TC 8.A.1) family.</text>
</comment>
<dbReference type="GO" id="GO:0015562">
    <property type="term" value="F:efflux transmembrane transporter activity"/>
    <property type="evidence" value="ECO:0007669"/>
    <property type="project" value="TreeGrafter"/>
</dbReference>
<dbReference type="InterPro" id="IPR058624">
    <property type="entry name" value="MdtA-like_HH"/>
</dbReference>
<feature type="domain" description="CusB-like beta-barrel" evidence="5">
    <location>
        <begin position="234"/>
        <end position="301"/>
    </location>
</feature>
<dbReference type="KEGG" id="bmc:BAbS19_II03020"/>
<dbReference type="Gene3D" id="2.40.30.170">
    <property type="match status" value="1"/>
</dbReference>
<evidence type="ECO:0000259" key="3">
    <source>
        <dbReference type="Pfam" id="PF25876"/>
    </source>
</evidence>
<evidence type="ECO:0000313" key="7">
    <source>
        <dbReference type="Proteomes" id="UP000002565"/>
    </source>
</evidence>
<evidence type="ECO:0000256" key="1">
    <source>
        <dbReference type="ARBA" id="ARBA00009477"/>
    </source>
</evidence>
<accession>A0A0F6AU11</accession>
<sequence>MAVISFPETIRGEWGRVAMQRAARTGKYLILGAFAGLATCIQILSAGSPAYADSLNVVPVAVREAKLVDYQPKLTLSGAVAARSLVNVSFRVNGQVVERLVDIGQHVEKGQLLARIDDVEQRANMRVAQASMDAAEAQLVQADANFKRQQALLKQGFTTRSQYDQADQALRTAQSALSSAQSQLGNARDELSYTELHAPVSGVVTARNIETGQVVQAAQTAFSIAEDGSRDAIFDVQETLVNHARIGMGVTVALLADPSIEAEGNIRELSPVVDAQTGTVRVKVGIAQATAQMALGAIVTGTVHMDARQVIVLPWSAMTSEAGRTAVWRVDRDTHVATLVPIKVLAYEKERVIVESGLNNGELIVTKGAQMLRSGEPVEIMQGPEGAGSQ</sequence>
<dbReference type="InterPro" id="IPR058792">
    <property type="entry name" value="Beta-barrel_RND_2"/>
</dbReference>
<dbReference type="PANTHER" id="PTHR30469">
    <property type="entry name" value="MULTIDRUG RESISTANCE PROTEIN MDTA"/>
    <property type="match status" value="1"/>
</dbReference>
<dbReference type="Pfam" id="PF25917">
    <property type="entry name" value="BSH_RND"/>
    <property type="match status" value="1"/>
</dbReference>
<proteinExistence type="inferred from homology"/>
<organism evidence="6 7">
    <name type="scientific">Brucella abortus (strain S19)</name>
    <dbReference type="NCBI Taxonomy" id="430066"/>
    <lineage>
        <taxon>Bacteria</taxon>
        <taxon>Pseudomonadati</taxon>
        <taxon>Pseudomonadota</taxon>
        <taxon>Alphaproteobacteria</taxon>
        <taxon>Hyphomicrobiales</taxon>
        <taxon>Brucellaceae</taxon>
        <taxon>Brucella/Ochrobactrum group</taxon>
        <taxon>Brucella</taxon>
    </lineage>
</organism>
<dbReference type="Gene3D" id="2.40.420.20">
    <property type="match status" value="1"/>
</dbReference>
<dbReference type="EMBL" id="CP000888">
    <property type="protein sequence ID" value="ACD73813.1"/>
    <property type="molecule type" value="Genomic_DNA"/>
</dbReference>
<keyword evidence="2" id="KW-0175">Coiled coil</keyword>
<feature type="domain" description="Multidrug resistance protein MdtA-like alpha-helical hairpin" evidence="3">
    <location>
        <begin position="126"/>
        <end position="194"/>
    </location>
</feature>
<evidence type="ECO:0000259" key="4">
    <source>
        <dbReference type="Pfam" id="PF25917"/>
    </source>
</evidence>
<feature type="coiled-coil region" evidence="2">
    <location>
        <begin position="125"/>
        <end position="190"/>
    </location>
</feature>
<dbReference type="PATRIC" id="fig|359391.4.peg.2612"/>
<dbReference type="Gene3D" id="1.10.287.470">
    <property type="entry name" value="Helix hairpin bin"/>
    <property type="match status" value="1"/>
</dbReference>
<dbReference type="GeneID" id="93015738"/>
<dbReference type="Pfam" id="PF25876">
    <property type="entry name" value="HH_MFP_RND"/>
    <property type="match status" value="1"/>
</dbReference>
<dbReference type="HOGENOM" id="CLU_018816_1_0_5"/>
<protein>
    <submittedName>
        <fullName evidence="6">Acriflavin resistance protein A</fullName>
    </submittedName>
</protein>
<dbReference type="AlphaFoldDB" id="A0A0F6AU11"/>